<dbReference type="InParanoid" id="C4JPJ9"/>
<dbReference type="PANTHER" id="PTHR11700">
    <property type="entry name" value="30S RIBOSOMAL PROTEIN S10 FAMILY MEMBER"/>
    <property type="match status" value="1"/>
</dbReference>
<dbReference type="EMBL" id="CH476616">
    <property type="protein sequence ID" value="EEP78325.1"/>
    <property type="molecule type" value="Genomic_DNA"/>
</dbReference>
<dbReference type="GO" id="GO:0005840">
    <property type="term" value="C:ribosome"/>
    <property type="evidence" value="ECO:0007669"/>
    <property type="project" value="UniProtKB-KW"/>
</dbReference>
<dbReference type="OrthoDB" id="366214at2759"/>
<evidence type="ECO:0000256" key="1">
    <source>
        <dbReference type="ARBA" id="ARBA00007102"/>
    </source>
</evidence>
<keyword evidence="3" id="KW-0687">Ribonucleoprotein</keyword>
<dbReference type="Pfam" id="PF00338">
    <property type="entry name" value="Ribosomal_S10"/>
    <property type="match status" value="1"/>
</dbReference>
<sequence length="292" mass="33831">MFSIPYFRSALRCSKRLKISSPIRPLSTTSPRLNDVQPPEVRDVDASKFTPEQISYAENPDEDPAAKQWMERLESIGSKFRLPRSVQALYLEPIKREATFGLPVCDLQIRSYSARHVEFFADFALRAAYYLRLPAAGPVPLPRLVERWTVLRSPFIHKKTPENFERITKRRLIQIKDGNPDGVQAWLAFLRKHQFHGVGMKANVFEYSSLDLGKSMDKAGMESLKSLDEEFGKFGARDGAPFSESIEDILERERFTRNHAPLDEVRKYTRLRAPKSEETENPQKPQKRHRRR</sequence>
<dbReference type="InterPro" id="IPR036838">
    <property type="entry name" value="Ribosomal_uS10_dom_sf"/>
</dbReference>
<dbReference type="GO" id="GO:0006412">
    <property type="term" value="P:translation"/>
    <property type="evidence" value="ECO:0007669"/>
    <property type="project" value="InterPro"/>
</dbReference>
<evidence type="ECO:0000313" key="9">
    <source>
        <dbReference type="EMBL" id="EEP78325.1"/>
    </source>
</evidence>
<dbReference type="RefSeq" id="XP_002543654.1">
    <property type="nucleotide sequence ID" value="XM_002543608.1"/>
</dbReference>
<proteinExistence type="inferred from homology"/>
<evidence type="ECO:0000256" key="3">
    <source>
        <dbReference type="ARBA" id="ARBA00023274"/>
    </source>
</evidence>
<dbReference type="Gene3D" id="3.30.70.600">
    <property type="entry name" value="Ribosomal protein S10 domain"/>
    <property type="match status" value="1"/>
</dbReference>
<dbReference type="SUPFAM" id="SSF54999">
    <property type="entry name" value="Ribosomal protein S10"/>
    <property type="match status" value="1"/>
</dbReference>
<dbReference type="GO" id="GO:1990904">
    <property type="term" value="C:ribonucleoprotein complex"/>
    <property type="evidence" value="ECO:0007669"/>
    <property type="project" value="UniProtKB-KW"/>
</dbReference>
<name>C4JPJ9_UNCRE</name>
<reference evidence="10" key="1">
    <citation type="journal article" date="2009" name="Genome Res.">
        <title>Comparative genomic analyses of the human fungal pathogens Coccidioides and their relatives.</title>
        <authorList>
            <person name="Sharpton T.J."/>
            <person name="Stajich J.E."/>
            <person name="Rounsley S.D."/>
            <person name="Gardner M.J."/>
            <person name="Wortman J.R."/>
            <person name="Jordar V.S."/>
            <person name="Maiti R."/>
            <person name="Kodira C.D."/>
            <person name="Neafsey D.E."/>
            <person name="Zeng Q."/>
            <person name="Hung C.-Y."/>
            <person name="McMahan C."/>
            <person name="Muszewska A."/>
            <person name="Grynberg M."/>
            <person name="Mandel M.A."/>
            <person name="Kellner E.M."/>
            <person name="Barker B.M."/>
            <person name="Galgiani J.N."/>
            <person name="Orbach M.J."/>
            <person name="Kirkland T.N."/>
            <person name="Cole G.T."/>
            <person name="Henn M.R."/>
            <person name="Birren B.W."/>
            <person name="Taylor J.W."/>
        </authorList>
    </citation>
    <scope>NUCLEOTIDE SEQUENCE [LARGE SCALE GENOMIC DNA]</scope>
    <source>
        <strain evidence="10">UAMH 1704</strain>
    </source>
</reference>
<evidence type="ECO:0000256" key="6">
    <source>
        <dbReference type="ARBA" id="ARBA00078476"/>
    </source>
</evidence>
<dbReference type="GeneID" id="8437802"/>
<dbReference type="Proteomes" id="UP000002058">
    <property type="component" value="Unassembled WGS sequence"/>
</dbReference>
<evidence type="ECO:0000256" key="4">
    <source>
        <dbReference type="ARBA" id="ARBA00035261"/>
    </source>
</evidence>
<gene>
    <name evidence="9" type="ORF">UREG_03171</name>
</gene>
<dbReference type="FunFam" id="3.30.70.600:FF:000003">
    <property type="entry name" value="30S ribosomal protein S10"/>
    <property type="match status" value="1"/>
</dbReference>
<feature type="domain" description="Small ribosomal subunit protein uS10" evidence="8">
    <location>
        <begin position="106"/>
        <end position="203"/>
    </location>
</feature>
<protein>
    <recommendedName>
        <fullName evidence="4">Small ribosomal subunit protein uS10m</fullName>
    </recommendedName>
    <alternativeName>
        <fullName evidence="5">37S ribosomal protein S10, mitochondrial</fullName>
    </alternativeName>
    <alternativeName>
        <fullName evidence="6">Mitochondrial ribosomal small subunit protein 10</fullName>
    </alternativeName>
</protein>
<evidence type="ECO:0000256" key="5">
    <source>
        <dbReference type="ARBA" id="ARBA00042916"/>
    </source>
</evidence>
<dbReference type="OMA" id="PQEWNDR"/>
<dbReference type="eggNOG" id="KOG3321">
    <property type="taxonomic scope" value="Eukaryota"/>
</dbReference>
<dbReference type="AlphaFoldDB" id="C4JPJ9"/>
<dbReference type="HOGENOM" id="CLU_051208_2_1_1"/>
<dbReference type="VEuPathDB" id="FungiDB:UREG_03171"/>
<evidence type="ECO:0000256" key="2">
    <source>
        <dbReference type="ARBA" id="ARBA00022980"/>
    </source>
</evidence>
<dbReference type="FunCoup" id="C4JPJ9">
    <property type="interactions" value="197"/>
</dbReference>
<dbReference type="KEGG" id="ure:UREG_03171"/>
<keyword evidence="10" id="KW-1185">Reference proteome</keyword>
<dbReference type="InterPro" id="IPR027486">
    <property type="entry name" value="Ribosomal_uS10_dom"/>
</dbReference>
<dbReference type="GO" id="GO:0003735">
    <property type="term" value="F:structural constituent of ribosome"/>
    <property type="evidence" value="ECO:0007669"/>
    <property type="project" value="InterPro"/>
</dbReference>
<keyword evidence="2 9" id="KW-0689">Ribosomal protein</keyword>
<organism evidence="9 10">
    <name type="scientific">Uncinocarpus reesii (strain UAMH 1704)</name>
    <dbReference type="NCBI Taxonomy" id="336963"/>
    <lineage>
        <taxon>Eukaryota</taxon>
        <taxon>Fungi</taxon>
        <taxon>Dikarya</taxon>
        <taxon>Ascomycota</taxon>
        <taxon>Pezizomycotina</taxon>
        <taxon>Eurotiomycetes</taxon>
        <taxon>Eurotiomycetidae</taxon>
        <taxon>Onygenales</taxon>
        <taxon>Onygenaceae</taxon>
        <taxon>Uncinocarpus</taxon>
    </lineage>
</organism>
<evidence type="ECO:0000256" key="7">
    <source>
        <dbReference type="SAM" id="MobiDB-lite"/>
    </source>
</evidence>
<evidence type="ECO:0000259" key="8">
    <source>
        <dbReference type="SMART" id="SM01403"/>
    </source>
</evidence>
<dbReference type="HAMAP" id="MF_00508">
    <property type="entry name" value="Ribosomal_uS10"/>
    <property type="match status" value="1"/>
</dbReference>
<feature type="region of interest" description="Disordered" evidence="7">
    <location>
        <begin position="261"/>
        <end position="292"/>
    </location>
</feature>
<accession>C4JPJ9</accession>
<dbReference type="STRING" id="336963.C4JPJ9"/>
<evidence type="ECO:0000313" key="10">
    <source>
        <dbReference type="Proteomes" id="UP000002058"/>
    </source>
</evidence>
<dbReference type="SMART" id="SM01403">
    <property type="entry name" value="Ribosomal_S10"/>
    <property type="match status" value="1"/>
</dbReference>
<dbReference type="InterPro" id="IPR001848">
    <property type="entry name" value="Ribosomal_uS10"/>
</dbReference>
<comment type="similarity">
    <text evidence="1">Belongs to the universal ribosomal protein uS10 family.</text>
</comment>